<dbReference type="Proteomes" id="UP000054560">
    <property type="component" value="Unassembled WGS sequence"/>
</dbReference>
<evidence type="ECO:0000313" key="2">
    <source>
        <dbReference type="EMBL" id="KNC77589.1"/>
    </source>
</evidence>
<dbReference type="AlphaFoldDB" id="A0A0L0FLE0"/>
<gene>
    <name evidence="2" type="ORF">SARC_09947</name>
</gene>
<dbReference type="RefSeq" id="XP_014151491.1">
    <property type="nucleotide sequence ID" value="XM_014296016.1"/>
</dbReference>
<proteinExistence type="predicted"/>
<keyword evidence="1" id="KW-1133">Transmembrane helix</keyword>
<reference evidence="2 3" key="1">
    <citation type="submission" date="2011-02" db="EMBL/GenBank/DDBJ databases">
        <title>The Genome Sequence of Sphaeroforma arctica JP610.</title>
        <authorList>
            <consortium name="The Broad Institute Genome Sequencing Platform"/>
            <person name="Russ C."/>
            <person name="Cuomo C."/>
            <person name="Young S.K."/>
            <person name="Zeng Q."/>
            <person name="Gargeya S."/>
            <person name="Alvarado L."/>
            <person name="Berlin A."/>
            <person name="Chapman S.B."/>
            <person name="Chen Z."/>
            <person name="Freedman E."/>
            <person name="Gellesch M."/>
            <person name="Goldberg J."/>
            <person name="Griggs A."/>
            <person name="Gujja S."/>
            <person name="Heilman E."/>
            <person name="Heiman D."/>
            <person name="Howarth C."/>
            <person name="Mehta T."/>
            <person name="Neiman D."/>
            <person name="Pearson M."/>
            <person name="Roberts A."/>
            <person name="Saif S."/>
            <person name="Shea T."/>
            <person name="Shenoy N."/>
            <person name="Sisk P."/>
            <person name="Stolte C."/>
            <person name="Sykes S."/>
            <person name="White J."/>
            <person name="Yandava C."/>
            <person name="Burger G."/>
            <person name="Gray M.W."/>
            <person name="Holland P.W.H."/>
            <person name="King N."/>
            <person name="Lang F.B.F."/>
            <person name="Roger A.J."/>
            <person name="Ruiz-Trillo I."/>
            <person name="Haas B."/>
            <person name="Nusbaum C."/>
            <person name="Birren B."/>
        </authorList>
    </citation>
    <scope>NUCLEOTIDE SEQUENCE [LARGE SCALE GENOMIC DNA]</scope>
    <source>
        <strain evidence="2 3">JP610</strain>
    </source>
</reference>
<organism evidence="2 3">
    <name type="scientific">Sphaeroforma arctica JP610</name>
    <dbReference type="NCBI Taxonomy" id="667725"/>
    <lineage>
        <taxon>Eukaryota</taxon>
        <taxon>Ichthyosporea</taxon>
        <taxon>Ichthyophonida</taxon>
        <taxon>Sphaeroforma</taxon>
    </lineage>
</organism>
<dbReference type="EMBL" id="KQ242687">
    <property type="protein sequence ID" value="KNC77589.1"/>
    <property type="molecule type" value="Genomic_DNA"/>
</dbReference>
<keyword evidence="1" id="KW-0812">Transmembrane</keyword>
<sequence length="162" mass="18110">MLAGLVFVIVAVVASYHGFEYFKMKSPGYYEALERRHVTINVKRGMLELSVQSIDQRLMRWWSRQSQRAKWMYSFWYKLGSFYGPLAQVCIMAVLTVNVAVAGVRLLSFTHTDQSETFSAGASEQHAGDINRTEHLIGGEVASESMPYGAMGAGISNDVTLM</sequence>
<accession>A0A0L0FLE0</accession>
<name>A0A0L0FLE0_9EUKA</name>
<keyword evidence="1" id="KW-0472">Membrane</keyword>
<evidence type="ECO:0000256" key="1">
    <source>
        <dbReference type="SAM" id="Phobius"/>
    </source>
</evidence>
<keyword evidence="3" id="KW-1185">Reference proteome</keyword>
<feature type="non-terminal residue" evidence="2">
    <location>
        <position position="162"/>
    </location>
</feature>
<evidence type="ECO:0000313" key="3">
    <source>
        <dbReference type="Proteomes" id="UP000054560"/>
    </source>
</evidence>
<protein>
    <submittedName>
        <fullName evidence="2">Uncharacterized protein</fullName>
    </submittedName>
</protein>
<feature type="transmembrane region" description="Helical" evidence="1">
    <location>
        <begin position="82"/>
        <end position="107"/>
    </location>
</feature>
<dbReference type="GeneID" id="25910451"/>